<evidence type="ECO:0000313" key="2">
    <source>
        <dbReference type="EMBL" id="KAK2906673.1"/>
    </source>
</evidence>
<dbReference type="CDD" id="cd12087">
    <property type="entry name" value="TM_EGFR-like"/>
    <property type="match status" value="1"/>
</dbReference>
<dbReference type="AlphaFoldDB" id="A0AA88PWD1"/>
<keyword evidence="3" id="KW-1185">Reference proteome</keyword>
<dbReference type="EMBL" id="JAUYZG010000005">
    <property type="protein sequence ID" value="KAK2906673.1"/>
    <property type="molecule type" value="Genomic_DNA"/>
</dbReference>
<gene>
    <name evidence="2" type="ORF">Q8A67_005658</name>
</gene>
<keyword evidence="1" id="KW-1133">Transmembrane helix</keyword>
<organism evidence="2 3">
    <name type="scientific">Cirrhinus molitorella</name>
    <name type="common">mud carp</name>
    <dbReference type="NCBI Taxonomy" id="172907"/>
    <lineage>
        <taxon>Eukaryota</taxon>
        <taxon>Metazoa</taxon>
        <taxon>Chordata</taxon>
        <taxon>Craniata</taxon>
        <taxon>Vertebrata</taxon>
        <taxon>Euteleostomi</taxon>
        <taxon>Actinopterygii</taxon>
        <taxon>Neopterygii</taxon>
        <taxon>Teleostei</taxon>
        <taxon>Ostariophysi</taxon>
        <taxon>Cypriniformes</taxon>
        <taxon>Cyprinidae</taxon>
        <taxon>Labeoninae</taxon>
        <taxon>Labeonini</taxon>
        <taxon>Cirrhinus</taxon>
    </lineage>
</organism>
<protein>
    <submittedName>
        <fullName evidence="2">Uncharacterized protein</fullName>
    </submittedName>
</protein>
<evidence type="ECO:0000256" key="1">
    <source>
        <dbReference type="SAM" id="Phobius"/>
    </source>
</evidence>
<keyword evidence="1" id="KW-0812">Transmembrane</keyword>
<proteinExistence type="predicted"/>
<accession>A0AA88PWD1</accession>
<feature type="transmembrane region" description="Helical" evidence="1">
    <location>
        <begin position="47"/>
        <end position="69"/>
    </location>
</feature>
<evidence type="ECO:0000313" key="3">
    <source>
        <dbReference type="Proteomes" id="UP001187343"/>
    </source>
</evidence>
<dbReference type="Proteomes" id="UP001187343">
    <property type="component" value="Unassembled WGS sequence"/>
</dbReference>
<comment type="caution">
    <text evidence="2">The sequence shown here is derived from an EMBL/GenBank/DDBJ whole genome shotgun (WGS) entry which is preliminary data.</text>
</comment>
<name>A0AA88PWD1_9TELE</name>
<sequence length="118" mass="13167">MLQSMLVCLFLNQTTHLDISKHCEPCSGPQSTSTSTSNSPGSNHLPALISAAVVGSLLFLAAVGIFWFYRRQRKTNQEHQTRNEDITYADPTFYQRKAQKSGVKQEEEVVYAGIAMRS</sequence>
<keyword evidence="1" id="KW-0472">Membrane</keyword>
<reference evidence="2" key="1">
    <citation type="submission" date="2023-08" db="EMBL/GenBank/DDBJ databases">
        <title>Chromosome-level Genome Assembly of mud carp (Cirrhinus molitorella).</title>
        <authorList>
            <person name="Liu H."/>
        </authorList>
    </citation>
    <scope>NUCLEOTIDE SEQUENCE</scope>
    <source>
        <strain evidence="2">Prfri</strain>
        <tissue evidence="2">Muscle</tissue>
    </source>
</reference>